<dbReference type="Pfam" id="PF14400">
    <property type="entry name" value="Transglut_i_TM"/>
    <property type="match status" value="1"/>
</dbReference>
<evidence type="ECO:0000259" key="2">
    <source>
        <dbReference type="Pfam" id="PF14400"/>
    </source>
</evidence>
<dbReference type="InterPro" id="IPR025838">
    <property type="entry name" value="Transglut_i_TM"/>
</dbReference>
<name>A0A438AG56_9RHOB</name>
<protein>
    <recommendedName>
        <fullName evidence="6">Inactive transglutaminase fused to 7 transmembrane helices</fullName>
    </recommendedName>
</protein>
<feature type="transmembrane region" description="Helical" evidence="1">
    <location>
        <begin position="410"/>
        <end position="429"/>
    </location>
</feature>
<sequence>MLRLLCAALILCGAGLFAYRALVLEFPLQPNQNSPIWSLEIRADIPATPDGARVSMFVPPEFGRYQPLHEQFLSDRMSLTIRTADDGSRRAVWTAAQLNSGTSVYYRGTFFQKPVLSETRPQTRAPAELPSDFDFVSPRSMAERTLANRMMAELDRQAYDDDTLTSLLIDRLRDGTDDLARQPMDGRVGTTPVAETAAYVLNQQGRAARAVHGIPLEETGQTSRPISWLERWDGEGWRSYAIDTSDPFNPENRLTLWRGDADLAEAEGTRIEDVRIALDRREVGSVEALSQRQDDPNRPLVLATLLDLPVNTQLVLQTLLVIPIGVLVLVFMRQFVGIPTFGTFMPVLIALSFRSTSLVTGLLILAAVLLVGMSFRMFFSRLNLLLVPRLAAMLTVIVMAMIGLSVLADSFALGTGLSVTLFPIVILTMTIERLSVTWEENGPVDASKEFAGSVVVAVAAYAVMGLEEVQHLFFMFPELLLVVLAVMLAMGRYSGFRLSELRRFHELSGRS</sequence>
<dbReference type="InterPro" id="IPR025840">
    <property type="entry name" value="7TM_transglut"/>
</dbReference>
<evidence type="ECO:0000313" key="4">
    <source>
        <dbReference type="EMBL" id="RVV97701.1"/>
    </source>
</evidence>
<dbReference type="RefSeq" id="WP_127906366.1">
    <property type="nucleotide sequence ID" value="NZ_RQXX01000003.1"/>
</dbReference>
<dbReference type="OrthoDB" id="253840at2"/>
<keyword evidence="1" id="KW-1133">Transmembrane helix</keyword>
<organism evidence="4 5">
    <name type="scientific">Mesobaculum littorinae</name>
    <dbReference type="NCBI Taxonomy" id="2486419"/>
    <lineage>
        <taxon>Bacteria</taxon>
        <taxon>Pseudomonadati</taxon>
        <taxon>Pseudomonadota</taxon>
        <taxon>Alphaproteobacteria</taxon>
        <taxon>Rhodobacterales</taxon>
        <taxon>Roseobacteraceae</taxon>
        <taxon>Mesobaculum</taxon>
    </lineage>
</organism>
<evidence type="ECO:0000313" key="5">
    <source>
        <dbReference type="Proteomes" id="UP000285908"/>
    </source>
</evidence>
<feature type="domain" description="7 transmembrane helices usually fused to an inactive transglutaminase" evidence="3">
    <location>
        <begin position="263"/>
        <end position="507"/>
    </location>
</feature>
<evidence type="ECO:0000259" key="3">
    <source>
        <dbReference type="Pfam" id="PF14402"/>
    </source>
</evidence>
<keyword evidence="5" id="KW-1185">Reference proteome</keyword>
<accession>A0A438AG56</accession>
<dbReference type="AlphaFoldDB" id="A0A438AG56"/>
<dbReference type="EMBL" id="RQXX01000003">
    <property type="protein sequence ID" value="RVV97701.1"/>
    <property type="molecule type" value="Genomic_DNA"/>
</dbReference>
<reference evidence="4 5" key="1">
    <citation type="submission" date="2018-11" db="EMBL/GenBank/DDBJ databases">
        <title>Mesobaculum littorinae gen. nov., sp. nov., isolated from Littorina scabra that represents a novel genus of the order Rhodobacteraceae.</title>
        <authorList>
            <person name="Li F."/>
        </authorList>
    </citation>
    <scope>NUCLEOTIDE SEQUENCE [LARGE SCALE GENOMIC DNA]</scope>
    <source>
        <strain evidence="4 5">M0103</strain>
    </source>
</reference>
<feature type="transmembrane region" description="Helical" evidence="1">
    <location>
        <begin position="386"/>
        <end position="404"/>
    </location>
</feature>
<gene>
    <name evidence="4" type="ORF">EKE94_09365</name>
</gene>
<feature type="transmembrane region" description="Helical" evidence="1">
    <location>
        <begin position="472"/>
        <end position="493"/>
    </location>
</feature>
<keyword evidence="1" id="KW-0812">Transmembrane</keyword>
<dbReference type="Pfam" id="PF14402">
    <property type="entry name" value="7TM_transglut"/>
    <property type="match status" value="1"/>
</dbReference>
<proteinExistence type="predicted"/>
<evidence type="ECO:0008006" key="6">
    <source>
        <dbReference type="Google" id="ProtNLM"/>
    </source>
</evidence>
<keyword evidence="1" id="KW-0472">Membrane</keyword>
<comment type="caution">
    <text evidence="4">The sequence shown here is derived from an EMBL/GenBank/DDBJ whole genome shotgun (WGS) entry which is preliminary data.</text>
</comment>
<feature type="transmembrane region" description="Helical" evidence="1">
    <location>
        <begin position="359"/>
        <end position="379"/>
    </location>
</feature>
<feature type="domain" description="Inactive transglutaminase fused to 7 transmembrane helices" evidence="2">
    <location>
        <begin position="19"/>
        <end position="177"/>
    </location>
</feature>
<feature type="transmembrane region" description="Helical" evidence="1">
    <location>
        <begin position="314"/>
        <end position="331"/>
    </location>
</feature>
<evidence type="ECO:0000256" key="1">
    <source>
        <dbReference type="SAM" id="Phobius"/>
    </source>
</evidence>
<dbReference type="Proteomes" id="UP000285908">
    <property type="component" value="Unassembled WGS sequence"/>
</dbReference>